<gene>
    <name evidence="1" type="ORF">E2C01_080655</name>
</gene>
<proteinExistence type="predicted"/>
<dbReference type="EMBL" id="VSRR010069789">
    <property type="protein sequence ID" value="MPC85857.1"/>
    <property type="molecule type" value="Genomic_DNA"/>
</dbReference>
<dbReference type="Proteomes" id="UP000324222">
    <property type="component" value="Unassembled WGS sequence"/>
</dbReference>
<reference evidence="1 2" key="1">
    <citation type="submission" date="2019-05" db="EMBL/GenBank/DDBJ databases">
        <title>Another draft genome of Portunus trituberculatus and its Hox gene families provides insights of decapod evolution.</title>
        <authorList>
            <person name="Jeong J.-H."/>
            <person name="Song I."/>
            <person name="Kim S."/>
            <person name="Choi T."/>
            <person name="Kim D."/>
            <person name="Ryu S."/>
            <person name="Kim W."/>
        </authorList>
    </citation>
    <scope>NUCLEOTIDE SEQUENCE [LARGE SCALE GENOMIC DNA]</scope>
    <source>
        <tissue evidence="1">Muscle</tissue>
    </source>
</reference>
<comment type="caution">
    <text evidence="1">The sequence shown here is derived from an EMBL/GenBank/DDBJ whole genome shotgun (WGS) entry which is preliminary data.</text>
</comment>
<keyword evidence="2" id="KW-1185">Reference proteome</keyword>
<accession>A0A5B7IWP8</accession>
<evidence type="ECO:0000313" key="2">
    <source>
        <dbReference type="Proteomes" id="UP000324222"/>
    </source>
</evidence>
<evidence type="ECO:0000313" key="1">
    <source>
        <dbReference type="EMBL" id="MPC85857.1"/>
    </source>
</evidence>
<sequence>MDLVPSWNLDMVLRHLSRTPFEPLRLLSIRDHFSCACNSPEGERDPSPLTQDKLARARSFGLHLPEFIAKTDTEAHATLCEFCIKSLASLVGPEDEERLLPCLDAKSLLTPDSFSYETQEPVPRC</sequence>
<organism evidence="1 2">
    <name type="scientific">Portunus trituberculatus</name>
    <name type="common">Swimming crab</name>
    <name type="synonym">Neptunus trituberculatus</name>
    <dbReference type="NCBI Taxonomy" id="210409"/>
    <lineage>
        <taxon>Eukaryota</taxon>
        <taxon>Metazoa</taxon>
        <taxon>Ecdysozoa</taxon>
        <taxon>Arthropoda</taxon>
        <taxon>Crustacea</taxon>
        <taxon>Multicrustacea</taxon>
        <taxon>Malacostraca</taxon>
        <taxon>Eumalacostraca</taxon>
        <taxon>Eucarida</taxon>
        <taxon>Decapoda</taxon>
        <taxon>Pleocyemata</taxon>
        <taxon>Brachyura</taxon>
        <taxon>Eubrachyura</taxon>
        <taxon>Portunoidea</taxon>
        <taxon>Portunidae</taxon>
        <taxon>Portuninae</taxon>
        <taxon>Portunus</taxon>
    </lineage>
</organism>
<protein>
    <submittedName>
        <fullName evidence="1">Uncharacterized protein</fullName>
    </submittedName>
</protein>
<name>A0A5B7IWP8_PORTR</name>
<dbReference type="AlphaFoldDB" id="A0A5B7IWP8"/>